<dbReference type="PANTHER" id="PTHR39460">
    <property type="entry name" value="EXPRESSED PROTEIN"/>
    <property type="match status" value="1"/>
</dbReference>
<feature type="domain" description="DUF7729" evidence="1">
    <location>
        <begin position="49"/>
        <end position="255"/>
    </location>
</feature>
<dbReference type="Proteomes" id="UP000800235">
    <property type="component" value="Unassembled WGS sequence"/>
</dbReference>
<dbReference type="Pfam" id="PF24855">
    <property type="entry name" value="DUF7729"/>
    <property type="match status" value="1"/>
</dbReference>
<gene>
    <name evidence="2" type="ORF">EJ08DRAFT_593014</name>
</gene>
<sequence length="285" mass="29910">MKRDAKASSSSDVPSATFTLVTATGSGGSGGAAAAATASVATASPKSTSLPQPFDTTIGSNFTTGSGCPKFFNFLSDAQFQQCYPFSLLLQTSHQFFEAQKSYVRTTIALDAGCNANFAKCNTYLSGLASKLLLKENCAADYAAQNPIVLQAYTGLITYQPMYQAGCLKDAKGSYCFASAITMTNSSLSDAYPYYLPLGTDMPVGVRPTCGSCLRNTMSIFQSAASNTTQPASRTYMTAAEQVNVACGPDYVRASIDFKASGAGGLRTNLSPWLAILVVFFAVLS</sequence>
<accession>A0A9P4NLM1</accession>
<evidence type="ECO:0000259" key="1">
    <source>
        <dbReference type="Pfam" id="PF24855"/>
    </source>
</evidence>
<dbReference type="PANTHER" id="PTHR39460:SF1">
    <property type="entry name" value="C6 TRANSCRIPTION FACTOR"/>
    <property type="match status" value="1"/>
</dbReference>
<protein>
    <recommendedName>
        <fullName evidence="1">DUF7729 domain-containing protein</fullName>
    </recommendedName>
</protein>
<dbReference type="EMBL" id="MU007060">
    <property type="protein sequence ID" value="KAF2427358.1"/>
    <property type="molecule type" value="Genomic_DNA"/>
</dbReference>
<dbReference type="AlphaFoldDB" id="A0A9P4NLM1"/>
<evidence type="ECO:0000313" key="2">
    <source>
        <dbReference type="EMBL" id="KAF2427358.1"/>
    </source>
</evidence>
<reference evidence="2" key="1">
    <citation type="journal article" date="2020" name="Stud. Mycol.">
        <title>101 Dothideomycetes genomes: a test case for predicting lifestyles and emergence of pathogens.</title>
        <authorList>
            <person name="Haridas S."/>
            <person name="Albert R."/>
            <person name="Binder M."/>
            <person name="Bloem J."/>
            <person name="Labutti K."/>
            <person name="Salamov A."/>
            <person name="Andreopoulos B."/>
            <person name="Baker S."/>
            <person name="Barry K."/>
            <person name="Bills G."/>
            <person name="Bluhm B."/>
            <person name="Cannon C."/>
            <person name="Castanera R."/>
            <person name="Culley D."/>
            <person name="Daum C."/>
            <person name="Ezra D."/>
            <person name="Gonzalez J."/>
            <person name="Henrissat B."/>
            <person name="Kuo A."/>
            <person name="Liang C."/>
            <person name="Lipzen A."/>
            <person name="Lutzoni F."/>
            <person name="Magnuson J."/>
            <person name="Mondo S."/>
            <person name="Nolan M."/>
            <person name="Ohm R."/>
            <person name="Pangilinan J."/>
            <person name="Park H.-J."/>
            <person name="Ramirez L."/>
            <person name="Alfaro M."/>
            <person name="Sun H."/>
            <person name="Tritt A."/>
            <person name="Yoshinaga Y."/>
            <person name="Zwiers L.-H."/>
            <person name="Turgeon B."/>
            <person name="Goodwin S."/>
            <person name="Spatafora J."/>
            <person name="Crous P."/>
            <person name="Grigoriev I."/>
        </authorList>
    </citation>
    <scope>NUCLEOTIDE SEQUENCE</scope>
    <source>
        <strain evidence="2">CBS 130266</strain>
    </source>
</reference>
<comment type="caution">
    <text evidence="2">The sequence shown here is derived from an EMBL/GenBank/DDBJ whole genome shotgun (WGS) entry which is preliminary data.</text>
</comment>
<name>A0A9P4NLM1_9PEZI</name>
<dbReference type="InterPro" id="IPR056146">
    <property type="entry name" value="DUF7729"/>
</dbReference>
<evidence type="ECO:0000313" key="3">
    <source>
        <dbReference type="Proteomes" id="UP000800235"/>
    </source>
</evidence>
<keyword evidence="3" id="KW-1185">Reference proteome</keyword>
<dbReference type="OrthoDB" id="2564812at2759"/>
<organism evidence="2 3">
    <name type="scientific">Tothia fuscella</name>
    <dbReference type="NCBI Taxonomy" id="1048955"/>
    <lineage>
        <taxon>Eukaryota</taxon>
        <taxon>Fungi</taxon>
        <taxon>Dikarya</taxon>
        <taxon>Ascomycota</taxon>
        <taxon>Pezizomycotina</taxon>
        <taxon>Dothideomycetes</taxon>
        <taxon>Pleosporomycetidae</taxon>
        <taxon>Venturiales</taxon>
        <taxon>Cylindrosympodiaceae</taxon>
        <taxon>Tothia</taxon>
    </lineage>
</organism>
<proteinExistence type="predicted"/>